<dbReference type="Proteomes" id="UP001499987">
    <property type="component" value="Unassembled WGS sequence"/>
</dbReference>
<feature type="transmembrane region" description="Helical" evidence="2">
    <location>
        <begin position="20"/>
        <end position="41"/>
    </location>
</feature>
<dbReference type="PANTHER" id="PTHR37507:SF2">
    <property type="entry name" value="SPORULATION PROTEIN YDCC"/>
    <property type="match status" value="1"/>
</dbReference>
<dbReference type="InterPro" id="IPR006311">
    <property type="entry name" value="TAT_signal"/>
</dbReference>
<evidence type="ECO:0000256" key="1">
    <source>
        <dbReference type="SAM" id="MobiDB-lite"/>
    </source>
</evidence>
<keyword evidence="2" id="KW-1133">Transmembrane helix</keyword>
<dbReference type="RefSeq" id="WP_344626389.1">
    <property type="nucleotide sequence ID" value="NZ_BAAALD010000066.1"/>
</dbReference>
<dbReference type="Gene3D" id="2.50.20.10">
    <property type="entry name" value="Lipoprotein localisation LolA/LolB/LppX"/>
    <property type="match status" value="1"/>
</dbReference>
<keyword evidence="2" id="KW-0472">Membrane</keyword>
<feature type="region of interest" description="Disordered" evidence="1">
    <location>
        <begin position="295"/>
        <end position="325"/>
    </location>
</feature>
<evidence type="ECO:0000313" key="4">
    <source>
        <dbReference type="Proteomes" id="UP001499987"/>
    </source>
</evidence>
<dbReference type="SUPFAM" id="SSF89392">
    <property type="entry name" value="Prokaryotic lipoproteins and lipoprotein localization factors"/>
    <property type="match status" value="1"/>
</dbReference>
<accession>A0ABN1TWW9</accession>
<evidence type="ECO:0000256" key="2">
    <source>
        <dbReference type="SAM" id="Phobius"/>
    </source>
</evidence>
<dbReference type="PANTHER" id="PTHR37507">
    <property type="entry name" value="SPORULATION PROTEIN YDCC"/>
    <property type="match status" value="1"/>
</dbReference>
<reference evidence="3 4" key="1">
    <citation type="journal article" date="2019" name="Int. J. Syst. Evol. Microbiol.">
        <title>The Global Catalogue of Microorganisms (GCM) 10K type strain sequencing project: providing services to taxonomists for standard genome sequencing and annotation.</title>
        <authorList>
            <consortium name="The Broad Institute Genomics Platform"/>
            <consortium name="The Broad Institute Genome Sequencing Center for Infectious Disease"/>
            <person name="Wu L."/>
            <person name="Ma J."/>
        </authorList>
    </citation>
    <scope>NUCLEOTIDE SEQUENCE [LARGE SCALE GENOMIC DNA]</scope>
    <source>
        <strain evidence="3 4">JCM 13002</strain>
    </source>
</reference>
<proteinExistence type="predicted"/>
<feature type="compositionally biased region" description="Low complexity" evidence="1">
    <location>
        <begin position="310"/>
        <end position="321"/>
    </location>
</feature>
<dbReference type="EMBL" id="BAAALD010000066">
    <property type="protein sequence ID" value="GAA1106012.1"/>
    <property type="molecule type" value="Genomic_DNA"/>
</dbReference>
<dbReference type="InterPro" id="IPR029046">
    <property type="entry name" value="LolA/LolB/LppX"/>
</dbReference>
<name>A0ABN1TWW9_9ACTN</name>
<sequence>MAEQEQGAPNRSGRRTLVRVAVPVAVVAAVAAGVGLVPALASDSGPNLPSVTAEQLVAKALGSDTEALSGTVQMKADLGVPSQLLGAAGGFAQGAGGSGAPGGSSGSGGAQPQAKLAELLAGQHTLQVAVDGPDRQRIGLVEDLAGYELVHNGTDVWAWDSSSNEAVHLKAPQGAAGKRSERPSVAPVTPQDAAKQFLAFASGSTTVAVDGTMTVAGRDAYRLTLTPKGQGSTIARVRIAVDAEHGVPLSVQATAASGGPVLDVHYSKVSFDRPAASVFAFTPPKGAKVTEHRADDVPAGHGLPGGTSLGKPSGKPAGGAPDVQVTGEGWTTVVSTRLPLDEVSGQGGGHGAKGGPQGALSMVKAFGKPVGGGTLIGTKVVNVLVTDDGRVFAGAVTLPVLQHAAGVK</sequence>
<dbReference type="PROSITE" id="PS51318">
    <property type="entry name" value="TAT"/>
    <property type="match status" value="1"/>
</dbReference>
<comment type="caution">
    <text evidence="3">The sequence shown here is derived from an EMBL/GenBank/DDBJ whole genome shotgun (WGS) entry which is preliminary data.</text>
</comment>
<keyword evidence="4" id="KW-1185">Reference proteome</keyword>
<gene>
    <name evidence="3" type="ORF">GCM10009663_55080</name>
</gene>
<organism evidence="3 4">
    <name type="scientific">Kitasatospora arboriphila</name>
    <dbReference type="NCBI Taxonomy" id="258052"/>
    <lineage>
        <taxon>Bacteria</taxon>
        <taxon>Bacillati</taxon>
        <taxon>Actinomycetota</taxon>
        <taxon>Actinomycetes</taxon>
        <taxon>Kitasatosporales</taxon>
        <taxon>Streptomycetaceae</taxon>
        <taxon>Kitasatospora</taxon>
    </lineage>
</organism>
<keyword evidence="2" id="KW-0812">Transmembrane</keyword>
<keyword evidence="3" id="KW-0449">Lipoprotein</keyword>
<evidence type="ECO:0000313" key="3">
    <source>
        <dbReference type="EMBL" id="GAA1106012.1"/>
    </source>
</evidence>
<dbReference type="InterPro" id="IPR052944">
    <property type="entry name" value="Sporulation_related"/>
</dbReference>
<protein>
    <submittedName>
        <fullName evidence="3">Outer membrane lipoprotein carrier protein LolA</fullName>
    </submittedName>
</protein>